<proteinExistence type="predicted"/>
<dbReference type="SMART" id="SM00346">
    <property type="entry name" value="HTH_ICLR"/>
    <property type="match status" value="1"/>
</dbReference>
<dbReference type="InterPro" id="IPR014757">
    <property type="entry name" value="Tscrpt_reg_IclR_C"/>
</dbReference>
<dbReference type="OrthoDB" id="60629at2"/>
<dbReference type="Gene3D" id="3.30.450.40">
    <property type="match status" value="1"/>
</dbReference>
<keyword evidence="1" id="KW-0805">Transcription regulation</keyword>
<dbReference type="KEGG" id="cii:CIMIT_11075"/>
<dbReference type="PANTHER" id="PTHR30136">
    <property type="entry name" value="HELIX-TURN-HELIX TRANSCRIPTIONAL REGULATOR, ICLR FAMILY"/>
    <property type="match status" value="1"/>
</dbReference>
<dbReference type="InterPro" id="IPR012794">
    <property type="entry name" value="PcaR_PcaU"/>
</dbReference>
<dbReference type="SUPFAM" id="SSF46785">
    <property type="entry name" value="Winged helix' DNA-binding domain"/>
    <property type="match status" value="1"/>
</dbReference>
<evidence type="ECO:0000256" key="2">
    <source>
        <dbReference type="ARBA" id="ARBA00023125"/>
    </source>
</evidence>
<accession>A0A076NQ90</accession>
<dbReference type="GO" id="GO:0045892">
    <property type="term" value="P:negative regulation of DNA-templated transcription"/>
    <property type="evidence" value="ECO:0007669"/>
    <property type="project" value="TreeGrafter"/>
</dbReference>
<dbReference type="InterPro" id="IPR050707">
    <property type="entry name" value="HTH_MetabolicPath_Reg"/>
</dbReference>
<dbReference type="GO" id="GO:0046278">
    <property type="term" value="P:3,4-dihydroxybenzoate metabolic process"/>
    <property type="evidence" value="ECO:0007669"/>
    <property type="project" value="InterPro"/>
</dbReference>
<dbReference type="Gene3D" id="1.10.10.10">
    <property type="entry name" value="Winged helix-like DNA-binding domain superfamily/Winged helix DNA-binding domain"/>
    <property type="match status" value="1"/>
</dbReference>
<dbReference type="InterPro" id="IPR029016">
    <property type="entry name" value="GAF-like_dom_sf"/>
</dbReference>
<dbReference type="InterPro" id="IPR005471">
    <property type="entry name" value="Tscrpt_reg_IclR_N"/>
</dbReference>
<dbReference type="Pfam" id="PF09339">
    <property type="entry name" value="HTH_IclR"/>
    <property type="match status" value="1"/>
</dbReference>
<dbReference type="HOGENOM" id="CLU_062618_0_1_11"/>
<dbReference type="SUPFAM" id="SSF55781">
    <property type="entry name" value="GAF domain-like"/>
    <property type="match status" value="1"/>
</dbReference>
<evidence type="ECO:0000256" key="1">
    <source>
        <dbReference type="ARBA" id="ARBA00023015"/>
    </source>
</evidence>
<keyword evidence="2" id="KW-0238">DNA-binding</keyword>
<dbReference type="Pfam" id="PF01614">
    <property type="entry name" value="IclR_C"/>
    <property type="match status" value="1"/>
</dbReference>
<dbReference type="Proteomes" id="UP000028780">
    <property type="component" value="Chromosome"/>
</dbReference>
<keyword evidence="7" id="KW-1185">Reference proteome</keyword>
<dbReference type="GO" id="GO:0003700">
    <property type="term" value="F:DNA-binding transcription factor activity"/>
    <property type="evidence" value="ECO:0007669"/>
    <property type="project" value="TreeGrafter"/>
</dbReference>
<dbReference type="PROSITE" id="PS51077">
    <property type="entry name" value="HTH_ICLR"/>
    <property type="match status" value="1"/>
</dbReference>
<protein>
    <submittedName>
        <fullName evidence="6">IclR family transcriptional regulator</fullName>
    </submittedName>
</protein>
<sequence>MARKNAPELRKGDPMQVQTVQSLVRGLAVIRAFDAEHPRRTLAQVADATGLARATTRRFLHTLIAEGYAATDGAEFWLTPKMLELGYAYLSSLGLPTIAQPHLEALSRTLNESCSLSVLDGSDVVYVARSAASRIMSVNITIGTRFPAHATSMGRVLLAGLDDAQIDEYLADPLEPITPSTITDPDTLRSALRNIRDAGWCVVDQELEAGLRSIAAPVRDSTGKTVAAVNVSTHVAAHPYEQLVDNLLPQLLNTAEAITRDLMATHNNV</sequence>
<dbReference type="InterPro" id="IPR036390">
    <property type="entry name" value="WH_DNA-bd_sf"/>
</dbReference>
<organism evidence="6 7">
    <name type="scientific">Corynebacterium imitans</name>
    <dbReference type="NCBI Taxonomy" id="156978"/>
    <lineage>
        <taxon>Bacteria</taxon>
        <taxon>Bacillati</taxon>
        <taxon>Actinomycetota</taxon>
        <taxon>Actinomycetes</taxon>
        <taxon>Mycobacteriales</taxon>
        <taxon>Corynebacteriaceae</taxon>
        <taxon>Corynebacterium</taxon>
    </lineage>
</organism>
<feature type="domain" description="HTH iclR-type" evidence="4">
    <location>
        <begin position="20"/>
        <end position="87"/>
    </location>
</feature>
<reference evidence="6 7" key="1">
    <citation type="submission" date="2014-08" db="EMBL/GenBank/DDBJ databases">
        <title>Complete genome sequence of Corynebacterium imitans DSM 44264, isolated from a five-month-old boy with suspected pharyngeal diphtheria.</title>
        <authorList>
            <person name="Mollmann S."/>
            <person name="Albersmeier A."/>
            <person name="Ruckert C."/>
            <person name="Tauch A."/>
        </authorList>
    </citation>
    <scope>NUCLEOTIDE SEQUENCE [LARGE SCALE GENOMIC DNA]</scope>
    <source>
        <strain evidence="6 7">DSM 44264</strain>
    </source>
</reference>
<evidence type="ECO:0000259" key="4">
    <source>
        <dbReference type="PROSITE" id="PS51077"/>
    </source>
</evidence>
<evidence type="ECO:0000259" key="5">
    <source>
        <dbReference type="PROSITE" id="PS51078"/>
    </source>
</evidence>
<dbReference type="GO" id="GO:0045893">
    <property type="term" value="P:positive regulation of DNA-templated transcription"/>
    <property type="evidence" value="ECO:0007669"/>
    <property type="project" value="InterPro"/>
</dbReference>
<keyword evidence="3" id="KW-0804">Transcription</keyword>
<dbReference type="GO" id="GO:0003677">
    <property type="term" value="F:DNA binding"/>
    <property type="evidence" value="ECO:0007669"/>
    <property type="project" value="UniProtKB-KW"/>
</dbReference>
<name>A0A076NQ90_9CORY</name>
<evidence type="ECO:0000313" key="7">
    <source>
        <dbReference type="Proteomes" id="UP000028780"/>
    </source>
</evidence>
<dbReference type="eggNOG" id="COG1414">
    <property type="taxonomic scope" value="Bacteria"/>
</dbReference>
<dbReference type="EMBL" id="CP009211">
    <property type="protein sequence ID" value="AIJ34351.1"/>
    <property type="molecule type" value="Genomic_DNA"/>
</dbReference>
<dbReference type="NCBIfam" id="TIGR02431">
    <property type="entry name" value="pcaR_pcaU"/>
    <property type="match status" value="1"/>
</dbReference>
<dbReference type="PROSITE" id="PS51078">
    <property type="entry name" value="ICLR_ED"/>
    <property type="match status" value="1"/>
</dbReference>
<dbReference type="InterPro" id="IPR036388">
    <property type="entry name" value="WH-like_DNA-bd_sf"/>
</dbReference>
<dbReference type="AlphaFoldDB" id="A0A076NQ90"/>
<evidence type="ECO:0000256" key="3">
    <source>
        <dbReference type="ARBA" id="ARBA00023163"/>
    </source>
</evidence>
<dbReference type="PANTHER" id="PTHR30136:SF34">
    <property type="entry name" value="TRANSCRIPTIONAL REGULATOR"/>
    <property type="match status" value="1"/>
</dbReference>
<dbReference type="STRING" id="156978.CIMIT_11075"/>
<feature type="domain" description="IclR-ED" evidence="5">
    <location>
        <begin position="81"/>
        <end position="264"/>
    </location>
</feature>
<gene>
    <name evidence="6" type="ORF">CIMIT_11075</name>
</gene>
<evidence type="ECO:0000313" key="6">
    <source>
        <dbReference type="EMBL" id="AIJ34351.1"/>
    </source>
</evidence>